<dbReference type="InterPro" id="IPR041577">
    <property type="entry name" value="RT_RNaseH_2"/>
</dbReference>
<feature type="domain" description="Reverse transcriptase/retrotransposon-derived protein RNase H-like" evidence="4">
    <location>
        <begin position="303"/>
        <end position="401"/>
    </location>
</feature>
<dbReference type="Gene3D" id="3.30.420.10">
    <property type="entry name" value="Ribonuclease H-like superfamily/Ribonuclease H"/>
    <property type="match status" value="1"/>
</dbReference>
<accession>A0A9P1EHD9</accession>
<feature type="region of interest" description="Disordered" evidence="1">
    <location>
        <begin position="741"/>
        <end position="846"/>
    </location>
</feature>
<evidence type="ECO:0000313" key="5">
    <source>
        <dbReference type="EMBL" id="CAH9107126.1"/>
    </source>
</evidence>
<dbReference type="PANTHER" id="PTHR48475">
    <property type="entry name" value="RIBONUCLEASE H"/>
    <property type="match status" value="1"/>
</dbReference>
<keyword evidence="6" id="KW-1185">Reference proteome</keyword>
<feature type="compositionally biased region" description="Low complexity" evidence="1">
    <location>
        <begin position="756"/>
        <end position="771"/>
    </location>
</feature>
<dbReference type="CDD" id="cd01647">
    <property type="entry name" value="RT_LTR"/>
    <property type="match status" value="1"/>
</dbReference>
<evidence type="ECO:0000256" key="1">
    <source>
        <dbReference type="SAM" id="MobiDB-lite"/>
    </source>
</evidence>
<dbReference type="Proteomes" id="UP001152484">
    <property type="component" value="Unassembled WGS sequence"/>
</dbReference>
<dbReference type="SUPFAM" id="SSF53098">
    <property type="entry name" value="Ribonuclease H-like"/>
    <property type="match status" value="1"/>
</dbReference>
<evidence type="ECO:0000259" key="3">
    <source>
        <dbReference type="Pfam" id="PF13456"/>
    </source>
</evidence>
<dbReference type="PANTHER" id="PTHR48475:SF2">
    <property type="entry name" value="RIBONUCLEASE H"/>
    <property type="match status" value="1"/>
</dbReference>
<sequence length="846" mass="95315">MVLRSYVVIFVWGAEDMPGINRKVITHRLSVDPASAPVMQKRRYLSVERRDFVKGEVTMLLSISHIKEVKYLTWLANLVLAQKTPTFRMCVDYIDLNKACPMDPFLLPNIDELVDEMVGCELMSFLDAFRGYHQIFMHEDDAEKTSFMTPEGIFCYLIMAFRLKNSGATNTRMVAKIFRAVFGGTMEAYVDHMIVKSKQSTTHADDLWEIFEIMKKFQLRLNPKKCTFSVQGGKFLGYMVSQRGIEINPEKIQAIINMEPPRNVKEVKQLTGRLAALNRFLSKSVERYLPFFHIMRKANNFKWMAECQQAFEELKQYLSSHPVLSKPKAGETLFLSLGVSTTTISSVLIREDEGVQKAIFYVSKMLREADLRYSPIEKTVLAIVHMLKKLGHYFQAHAVHILTQRPLGVLMRSPTSSSRMVKWAIFLSQFQIEIKPRPSIKGQALVDFVTEFTAKKVATAIPRSKPDEAWTLFTDGSSAARSCGGGVVLISHEGFRVYYAIRFNFRVSNDEAEYEALLRGDRFMAGLKAQHIKIKCDSKLVVGQIEGSYEAKEGRMRQYKQAAEELLKAFETHEITQIPRAENVETDILSKLSTDTPEHISQIAKIEELSMSSIHASPVLCIQQRLEDWISDIMTFITLGELPQDEERAKLAKLRTLSYTIEGGKLYKRSYNGTLLRCLHPDEAEVAMEEVHCGVYSSHQGPFSISHSMPGSVPHARYSRRPLVGQPIITPQSAWQFHSTDGGLTWSPPCQEPPATTATSSSQSTNSPSGSKRNHWPTLLGPGARSSSTKTSLPVSASLRRSYTTMAPNLRPHLSKSSSGNGESSIISPPLLTLKLTSKLRTTTEP</sequence>
<evidence type="ECO:0000313" key="6">
    <source>
        <dbReference type="Proteomes" id="UP001152484"/>
    </source>
</evidence>
<feature type="domain" description="RNase H type-1" evidence="3">
    <location>
        <begin position="475"/>
        <end position="591"/>
    </location>
</feature>
<feature type="compositionally biased region" description="Low complexity" evidence="1">
    <location>
        <begin position="815"/>
        <end position="846"/>
    </location>
</feature>
<dbReference type="AlphaFoldDB" id="A0A9P1EHD9"/>
<reference evidence="5" key="1">
    <citation type="submission" date="2022-07" db="EMBL/GenBank/DDBJ databases">
        <authorList>
            <person name="Macas J."/>
            <person name="Novak P."/>
            <person name="Neumann P."/>
        </authorList>
    </citation>
    <scope>NUCLEOTIDE SEQUENCE</scope>
</reference>
<name>A0A9P1EHD9_CUSEU</name>
<dbReference type="CDD" id="cd09279">
    <property type="entry name" value="RNase_HI_like"/>
    <property type="match status" value="1"/>
</dbReference>
<protein>
    <recommendedName>
        <fullName evidence="7">RNase H type-1 domain-containing protein</fullName>
    </recommendedName>
</protein>
<dbReference type="Gene3D" id="3.10.10.10">
    <property type="entry name" value="HIV Type 1 Reverse Transcriptase, subunit A, domain 1"/>
    <property type="match status" value="1"/>
</dbReference>
<dbReference type="Gene3D" id="3.30.70.270">
    <property type="match status" value="2"/>
</dbReference>
<evidence type="ECO:0000259" key="4">
    <source>
        <dbReference type="Pfam" id="PF17919"/>
    </source>
</evidence>
<dbReference type="OrthoDB" id="1936626at2759"/>
<gene>
    <name evidence="5" type="ORF">CEURO_LOCUS17627</name>
</gene>
<dbReference type="InterPro" id="IPR000477">
    <property type="entry name" value="RT_dom"/>
</dbReference>
<dbReference type="GO" id="GO:0003676">
    <property type="term" value="F:nucleic acid binding"/>
    <property type="evidence" value="ECO:0007669"/>
    <property type="project" value="InterPro"/>
</dbReference>
<evidence type="ECO:0000259" key="2">
    <source>
        <dbReference type="Pfam" id="PF00078"/>
    </source>
</evidence>
<dbReference type="SUPFAM" id="SSF56672">
    <property type="entry name" value="DNA/RNA polymerases"/>
    <property type="match status" value="1"/>
</dbReference>
<dbReference type="InterPro" id="IPR036397">
    <property type="entry name" value="RNaseH_sf"/>
</dbReference>
<feature type="domain" description="Reverse transcriptase" evidence="2">
    <location>
        <begin position="85"/>
        <end position="239"/>
    </location>
</feature>
<dbReference type="InterPro" id="IPR043128">
    <property type="entry name" value="Rev_trsase/Diguanyl_cyclase"/>
</dbReference>
<dbReference type="Pfam" id="PF00078">
    <property type="entry name" value="RVT_1"/>
    <property type="match status" value="1"/>
</dbReference>
<proteinExistence type="predicted"/>
<feature type="compositionally biased region" description="Polar residues" evidence="1">
    <location>
        <begin position="785"/>
        <end position="807"/>
    </location>
</feature>
<organism evidence="5 6">
    <name type="scientific">Cuscuta europaea</name>
    <name type="common">European dodder</name>
    <dbReference type="NCBI Taxonomy" id="41803"/>
    <lineage>
        <taxon>Eukaryota</taxon>
        <taxon>Viridiplantae</taxon>
        <taxon>Streptophyta</taxon>
        <taxon>Embryophyta</taxon>
        <taxon>Tracheophyta</taxon>
        <taxon>Spermatophyta</taxon>
        <taxon>Magnoliopsida</taxon>
        <taxon>eudicotyledons</taxon>
        <taxon>Gunneridae</taxon>
        <taxon>Pentapetalae</taxon>
        <taxon>asterids</taxon>
        <taxon>lamiids</taxon>
        <taxon>Solanales</taxon>
        <taxon>Convolvulaceae</taxon>
        <taxon>Cuscuteae</taxon>
        <taxon>Cuscuta</taxon>
        <taxon>Cuscuta subgen. Cuscuta</taxon>
    </lineage>
</organism>
<comment type="caution">
    <text evidence="5">The sequence shown here is derived from an EMBL/GenBank/DDBJ whole genome shotgun (WGS) entry which is preliminary data.</text>
</comment>
<evidence type="ECO:0008006" key="7">
    <source>
        <dbReference type="Google" id="ProtNLM"/>
    </source>
</evidence>
<dbReference type="GO" id="GO:0004523">
    <property type="term" value="F:RNA-DNA hybrid ribonuclease activity"/>
    <property type="evidence" value="ECO:0007669"/>
    <property type="project" value="InterPro"/>
</dbReference>
<dbReference type="InterPro" id="IPR012337">
    <property type="entry name" value="RNaseH-like_sf"/>
</dbReference>
<dbReference type="Pfam" id="PF13456">
    <property type="entry name" value="RVT_3"/>
    <property type="match status" value="1"/>
</dbReference>
<dbReference type="EMBL" id="CAMAPE010000050">
    <property type="protein sequence ID" value="CAH9107126.1"/>
    <property type="molecule type" value="Genomic_DNA"/>
</dbReference>
<dbReference type="Pfam" id="PF17919">
    <property type="entry name" value="RT_RNaseH_2"/>
    <property type="match status" value="1"/>
</dbReference>
<dbReference type="InterPro" id="IPR043502">
    <property type="entry name" value="DNA/RNA_pol_sf"/>
</dbReference>
<dbReference type="InterPro" id="IPR002156">
    <property type="entry name" value="RNaseH_domain"/>
</dbReference>